<dbReference type="AlphaFoldDB" id="A0A1F6DN92"/>
<dbReference type="Gene3D" id="3.40.50.1000">
    <property type="entry name" value="HAD superfamily/HAD-like"/>
    <property type="match status" value="1"/>
</dbReference>
<gene>
    <name evidence="1" type="ORF">A3C19_02110</name>
</gene>
<reference evidence="1 2" key="1">
    <citation type="journal article" date="2016" name="Nat. Commun.">
        <title>Thousands of microbial genomes shed light on interconnected biogeochemical processes in an aquifer system.</title>
        <authorList>
            <person name="Anantharaman K."/>
            <person name="Brown C.T."/>
            <person name="Hug L.A."/>
            <person name="Sharon I."/>
            <person name="Castelle C.J."/>
            <person name="Probst A.J."/>
            <person name="Thomas B.C."/>
            <person name="Singh A."/>
            <person name="Wilkins M.J."/>
            <person name="Karaoz U."/>
            <person name="Brodie E.L."/>
            <person name="Williams K.H."/>
            <person name="Hubbard S.S."/>
            <person name="Banfield J.F."/>
        </authorList>
    </citation>
    <scope>NUCLEOTIDE SEQUENCE [LARGE SCALE GENOMIC DNA]</scope>
</reference>
<comment type="caution">
    <text evidence="1">The sequence shown here is derived from an EMBL/GenBank/DDBJ whole genome shotgun (WGS) entry which is preliminary data.</text>
</comment>
<dbReference type="SFLD" id="SFLDS00003">
    <property type="entry name" value="Haloacid_Dehalogenase"/>
    <property type="match status" value="1"/>
</dbReference>
<name>A0A1F6DN92_9BACT</name>
<dbReference type="InterPro" id="IPR023214">
    <property type="entry name" value="HAD_sf"/>
</dbReference>
<proteinExistence type="predicted"/>
<evidence type="ECO:0008006" key="3">
    <source>
        <dbReference type="Google" id="ProtNLM"/>
    </source>
</evidence>
<dbReference type="STRING" id="1798495.A3C19_02110"/>
<accession>A0A1F6DN92</accession>
<dbReference type="Pfam" id="PF00702">
    <property type="entry name" value="Hydrolase"/>
    <property type="match status" value="1"/>
</dbReference>
<dbReference type="SFLD" id="SFLDG01129">
    <property type="entry name" value="C1.5:_HAD__Beta-PGM__Phosphata"/>
    <property type="match status" value="1"/>
</dbReference>
<evidence type="ECO:0000313" key="1">
    <source>
        <dbReference type="EMBL" id="OGG62895.1"/>
    </source>
</evidence>
<evidence type="ECO:0000313" key="2">
    <source>
        <dbReference type="Proteomes" id="UP000178532"/>
    </source>
</evidence>
<dbReference type="InterPro" id="IPR036412">
    <property type="entry name" value="HAD-like_sf"/>
</dbReference>
<dbReference type="Proteomes" id="UP000178532">
    <property type="component" value="Unassembled WGS sequence"/>
</dbReference>
<organism evidence="1 2">
    <name type="scientific">Candidatus Kaiserbacteria bacterium RIFCSPHIGHO2_02_FULL_54_22</name>
    <dbReference type="NCBI Taxonomy" id="1798495"/>
    <lineage>
        <taxon>Bacteria</taxon>
        <taxon>Candidatus Kaiseribacteriota</taxon>
    </lineage>
</organism>
<protein>
    <recommendedName>
        <fullName evidence="3">Haloacid dehalogenase</fullName>
    </recommendedName>
</protein>
<dbReference type="EMBL" id="MFLI01000001">
    <property type="protein sequence ID" value="OGG62895.1"/>
    <property type="molecule type" value="Genomic_DNA"/>
</dbReference>
<dbReference type="PANTHER" id="PTHR43611">
    <property type="entry name" value="ALPHA-D-GLUCOSE 1-PHOSPHATE PHOSPHATASE"/>
    <property type="match status" value="1"/>
</dbReference>
<dbReference type="SUPFAM" id="SSF56784">
    <property type="entry name" value="HAD-like"/>
    <property type="match status" value="1"/>
</dbReference>
<sequence>MKKPKAIIYDNDGMITYGGRFSEQYSKEFGVDPATISPFFETAFKNCLLGKADLKEELTKVLETWRWRGTVDELIQYWFSIGDSVYNNVYDSILKLKEQGGVVCLATNQEKHRTKYLVNKLSYDKIFDEIFSSADLGVYKHSPEGLEKIFQVLKEKYAVLDKGEILYWDDREDHVESLIKLGFNGQLYRDYPSFKLVLSEYGYQA</sequence>
<dbReference type="PANTHER" id="PTHR43611:SF3">
    <property type="entry name" value="FLAVIN MONONUCLEOTIDE HYDROLASE 1, CHLOROPLATIC"/>
    <property type="match status" value="1"/>
</dbReference>